<proteinExistence type="inferred from homology"/>
<dbReference type="PANTHER" id="PTHR24321:SF8">
    <property type="entry name" value="ESTRADIOL 17-BETA-DEHYDROGENASE 8-RELATED"/>
    <property type="match status" value="1"/>
</dbReference>
<dbReference type="PANTHER" id="PTHR24321">
    <property type="entry name" value="DEHYDROGENASES, SHORT CHAIN"/>
    <property type="match status" value="1"/>
</dbReference>
<evidence type="ECO:0000256" key="2">
    <source>
        <dbReference type="ARBA" id="ARBA00023002"/>
    </source>
</evidence>
<evidence type="ECO:0000313" key="5">
    <source>
        <dbReference type="EMBL" id="CAB4774884.1"/>
    </source>
</evidence>
<dbReference type="EMBL" id="CAEZUJ010000079">
    <property type="protein sequence ID" value="CAB4608336.1"/>
    <property type="molecule type" value="Genomic_DNA"/>
</dbReference>
<dbReference type="InterPro" id="IPR020904">
    <property type="entry name" value="Sc_DH/Rdtase_CS"/>
</dbReference>
<protein>
    <submittedName>
        <fullName evidence="3">Unannotated protein</fullName>
    </submittedName>
</protein>
<dbReference type="EMBL" id="CAEZZS010000019">
    <property type="protein sequence ID" value="CAB4774884.1"/>
    <property type="molecule type" value="Genomic_DNA"/>
</dbReference>
<dbReference type="CDD" id="cd05233">
    <property type="entry name" value="SDR_c"/>
    <property type="match status" value="1"/>
</dbReference>
<keyword evidence="2" id="KW-0560">Oxidoreductase</keyword>
<dbReference type="EMBL" id="CAEZXH010000053">
    <property type="protein sequence ID" value="CAB4686634.1"/>
    <property type="molecule type" value="Genomic_DNA"/>
</dbReference>
<name>A0A6J6H5I8_9ZZZZ</name>
<dbReference type="GO" id="GO:0016491">
    <property type="term" value="F:oxidoreductase activity"/>
    <property type="evidence" value="ECO:0007669"/>
    <property type="project" value="UniProtKB-KW"/>
</dbReference>
<dbReference type="InterPro" id="IPR002347">
    <property type="entry name" value="SDR_fam"/>
</dbReference>
<sequence length="152" mass="16454">MTDEEWDVFFAIDMKSIWHTAKLTLPAMRKARKGSIVNIASIHARMTAPNYFPYGAAKSAVLGLTRNLGIDEGPNNIRCNAVSPGYIMTAMAEAWYAEEAGRYEHALSVQSMGRVGQPIEIAKVVTFLLSDAASFVNGSDWAVDGGIGARSV</sequence>
<reference evidence="3" key="1">
    <citation type="submission" date="2020-05" db="EMBL/GenBank/DDBJ databases">
        <authorList>
            <person name="Chiriac C."/>
            <person name="Salcher M."/>
            <person name="Ghai R."/>
            <person name="Kavagutti S V."/>
        </authorList>
    </citation>
    <scope>NUCLEOTIDE SEQUENCE</scope>
</reference>
<gene>
    <name evidence="3" type="ORF">UFOPK1811_01261</name>
    <name evidence="4" type="ORF">UFOPK2360_00896</name>
    <name evidence="5" type="ORF">UFOPK2922_00586</name>
</gene>
<dbReference type="Gene3D" id="3.40.50.720">
    <property type="entry name" value="NAD(P)-binding Rossmann-like Domain"/>
    <property type="match status" value="1"/>
</dbReference>
<dbReference type="Pfam" id="PF13561">
    <property type="entry name" value="adh_short_C2"/>
    <property type="match status" value="1"/>
</dbReference>
<evidence type="ECO:0000313" key="4">
    <source>
        <dbReference type="EMBL" id="CAB4686634.1"/>
    </source>
</evidence>
<comment type="similarity">
    <text evidence="1">Belongs to the short-chain dehydrogenases/reductases (SDR) family.</text>
</comment>
<evidence type="ECO:0000256" key="1">
    <source>
        <dbReference type="ARBA" id="ARBA00006484"/>
    </source>
</evidence>
<dbReference type="AlphaFoldDB" id="A0A6J6H5I8"/>
<dbReference type="InterPro" id="IPR036291">
    <property type="entry name" value="NAD(P)-bd_dom_sf"/>
</dbReference>
<dbReference type="SUPFAM" id="SSF51735">
    <property type="entry name" value="NAD(P)-binding Rossmann-fold domains"/>
    <property type="match status" value="1"/>
</dbReference>
<dbReference type="PRINTS" id="PR00080">
    <property type="entry name" value="SDRFAMILY"/>
</dbReference>
<organism evidence="3">
    <name type="scientific">freshwater metagenome</name>
    <dbReference type="NCBI Taxonomy" id="449393"/>
    <lineage>
        <taxon>unclassified sequences</taxon>
        <taxon>metagenomes</taxon>
        <taxon>ecological metagenomes</taxon>
    </lineage>
</organism>
<dbReference type="PRINTS" id="PR00081">
    <property type="entry name" value="GDHRDH"/>
</dbReference>
<evidence type="ECO:0000313" key="3">
    <source>
        <dbReference type="EMBL" id="CAB4608336.1"/>
    </source>
</evidence>
<dbReference type="PROSITE" id="PS00061">
    <property type="entry name" value="ADH_SHORT"/>
    <property type="match status" value="1"/>
</dbReference>
<accession>A0A6J6H5I8</accession>